<dbReference type="SUPFAM" id="SSF57889">
    <property type="entry name" value="Cysteine-rich domain"/>
    <property type="match status" value="1"/>
</dbReference>
<dbReference type="Proteomes" id="UP000812287">
    <property type="component" value="Unassembled WGS sequence"/>
</dbReference>
<evidence type="ECO:0000256" key="4">
    <source>
        <dbReference type="PROSITE-ProRule" id="PRU00125"/>
    </source>
</evidence>
<keyword evidence="11" id="KW-1185">Reference proteome</keyword>
<feature type="region of interest" description="Disordered" evidence="6">
    <location>
        <begin position="645"/>
        <end position="693"/>
    </location>
</feature>
<dbReference type="InterPro" id="IPR001781">
    <property type="entry name" value="Znf_LIM"/>
</dbReference>
<dbReference type="InterPro" id="IPR002219">
    <property type="entry name" value="PKC_DAG/PE"/>
</dbReference>
<feature type="compositionally biased region" description="Polar residues" evidence="6">
    <location>
        <begin position="308"/>
        <end position="330"/>
    </location>
</feature>
<evidence type="ECO:0000256" key="1">
    <source>
        <dbReference type="ARBA" id="ARBA00022468"/>
    </source>
</evidence>
<dbReference type="SMART" id="SM00109">
    <property type="entry name" value="C1"/>
    <property type="match status" value="1"/>
</dbReference>
<proteinExistence type="predicted"/>
<gene>
    <name evidence="10" type="ORF">BT62DRAFT_931817</name>
</gene>
<dbReference type="OrthoDB" id="79452at2759"/>
<comment type="caution">
    <text evidence="10">The sequence shown here is derived from an EMBL/GenBank/DDBJ whole genome shotgun (WGS) entry which is preliminary data.</text>
</comment>
<reference evidence="10" key="1">
    <citation type="submission" date="2020-11" db="EMBL/GenBank/DDBJ databases">
        <title>Adaptations for nitrogen fixation in a non-lichenized fungal sporocarp promotes dispersal by wood-feeding termites.</title>
        <authorList>
            <consortium name="DOE Joint Genome Institute"/>
            <person name="Koch R.A."/>
            <person name="Yoon G."/>
            <person name="Arayal U."/>
            <person name="Lail K."/>
            <person name="Amirebrahimi M."/>
            <person name="Labutti K."/>
            <person name="Lipzen A."/>
            <person name="Riley R."/>
            <person name="Barry K."/>
            <person name="Henrissat B."/>
            <person name="Grigoriev I.V."/>
            <person name="Herr J.R."/>
            <person name="Aime M.C."/>
        </authorList>
    </citation>
    <scope>NUCLEOTIDE SEQUENCE</scope>
    <source>
        <strain evidence="10">MCA 3950</strain>
    </source>
</reference>
<feature type="compositionally biased region" description="Polar residues" evidence="6">
    <location>
        <begin position="208"/>
        <end position="227"/>
    </location>
</feature>
<dbReference type="RefSeq" id="XP_043039870.1">
    <property type="nucleotide sequence ID" value="XM_043186212.1"/>
</dbReference>
<dbReference type="PROSITE" id="PS50081">
    <property type="entry name" value="ZF_DAG_PE_2"/>
    <property type="match status" value="1"/>
</dbReference>
<feature type="region of interest" description="Disordered" evidence="6">
    <location>
        <begin position="308"/>
        <end position="600"/>
    </location>
</feature>
<feature type="domain" description="LIM zinc-binding" evidence="7">
    <location>
        <begin position="90"/>
        <end position="149"/>
    </location>
</feature>
<feature type="compositionally biased region" description="Basic and acidic residues" evidence="6">
    <location>
        <begin position="384"/>
        <end position="401"/>
    </location>
</feature>
<dbReference type="InterPro" id="IPR046349">
    <property type="entry name" value="C1-like_sf"/>
</dbReference>
<feature type="compositionally biased region" description="Basic and acidic residues" evidence="6">
    <location>
        <begin position="483"/>
        <end position="493"/>
    </location>
</feature>
<name>A0A9P7VTW8_9AGAR</name>
<keyword evidence="1" id="KW-0343">GTPase activation</keyword>
<dbReference type="GeneID" id="66108509"/>
<feature type="compositionally biased region" description="Polar residues" evidence="6">
    <location>
        <begin position="440"/>
        <end position="473"/>
    </location>
</feature>
<feature type="domain" description="Phorbol-ester/DAG-type" evidence="8">
    <location>
        <begin position="1096"/>
        <end position="1143"/>
    </location>
</feature>
<feature type="compositionally biased region" description="Basic and acidic residues" evidence="6">
    <location>
        <begin position="175"/>
        <end position="184"/>
    </location>
</feature>
<evidence type="ECO:0000313" key="11">
    <source>
        <dbReference type="Proteomes" id="UP000812287"/>
    </source>
</evidence>
<dbReference type="SMART" id="SM00324">
    <property type="entry name" value="RhoGAP"/>
    <property type="match status" value="1"/>
</dbReference>
<feature type="compositionally biased region" description="Low complexity" evidence="6">
    <location>
        <begin position="494"/>
        <end position="515"/>
    </location>
</feature>
<dbReference type="PROSITE" id="PS50238">
    <property type="entry name" value="RHOGAP"/>
    <property type="match status" value="1"/>
</dbReference>
<evidence type="ECO:0000259" key="9">
    <source>
        <dbReference type="PROSITE" id="PS50238"/>
    </source>
</evidence>
<feature type="region of interest" description="Disordered" evidence="6">
    <location>
        <begin position="1058"/>
        <end position="1093"/>
    </location>
</feature>
<feature type="region of interest" description="Disordered" evidence="6">
    <location>
        <begin position="153"/>
        <end position="272"/>
    </location>
</feature>
<dbReference type="PROSITE" id="PS00479">
    <property type="entry name" value="ZF_DAG_PE_1"/>
    <property type="match status" value="1"/>
</dbReference>
<dbReference type="PROSITE" id="PS00478">
    <property type="entry name" value="LIM_DOMAIN_1"/>
    <property type="match status" value="2"/>
</dbReference>
<evidence type="ECO:0000256" key="2">
    <source>
        <dbReference type="ARBA" id="ARBA00022723"/>
    </source>
</evidence>
<dbReference type="Gene3D" id="2.10.110.10">
    <property type="entry name" value="Cysteine Rich Protein"/>
    <property type="match status" value="2"/>
</dbReference>
<dbReference type="GO" id="GO:0005096">
    <property type="term" value="F:GTPase activator activity"/>
    <property type="evidence" value="ECO:0007669"/>
    <property type="project" value="UniProtKB-KW"/>
</dbReference>
<dbReference type="FunFam" id="1.10.555.10:FF:000043">
    <property type="entry name" value="Rho GTPase activator Rga"/>
    <property type="match status" value="1"/>
</dbReference>
<evidence type="ECO:0000313" key="10">
    <source>
        <dbReference type="EMBL" id="KAG7446370.1"/>
    </source>
</evidence>
<dbReference type="GO" id="GO:0046872">
    <property type="term" value="F:metal ion binding"/>
    <property type="evidence" value="ECO:0007669"/>
    <property type="project" value="UniProtKB-KW"/>
</dbReference>
<keyword evidence="2 4" id="KW-0479">Metal-binding</keyword>
<feature type="compositionally biased region" description="Low complexity" evidence="6">
    <location>
        <begin position="241"/>
        <end position="256"/>
    </location>
</feature>
<feature type="coiled-coil region" evidence="5">
    <location>
        <begin position="876"/>
        <end position="903"/>
    </location>
</feature>
<dbReference type="InterPro" id="IPR051854">
    <property type="entry name" value="Rho-type_GAP"/>
</dbReference>
<evidence type="ECO:0000259" key="8">
    <source>
        <dbReference type="PROSITE" id="PS50081"/>
    </source>
</evidence>
<dbReference type="EMBL" id="MU250534">
    <property type="protein sequence ID" value="KAG7446370.1"/>
    <property type="molecule type" value="Genomic_DNA"/>
</dbReference>
<dbReference type="GO" id="GO:0007165">
    <property type="term" value="P:signal transduction"/>
    <property type="evidence" value="ECO:0007669"/>
    <property type="project" value="InterPro"/>
</dbReference>
<dbReference type="PANTHER" id="PTHR46075:SF2">
    <property type="entry name" value="RHO GTPASE ACTIVATING PROTEIN AT 5A, ISOFORM A"/>
    <property type="match status" value="1"/>
</dbReference>
<dbReference type="PROSITE" id="PS50023">
    <property type="entry name" value="LIM_DOMAIN_2"/>
    <property type="match status" value="1"/>
</dbReference>
<dbReference type="CDD" id="cd00159">
    <property type="entry name" value="RhoGAP"/>
    <property type="match status" value="1"/>
</dbReference>
<protein>
    <submittedName>
        <fullName evidence="10">RhoGAP-domain-containing protein</fullName>
    </submittedName>
</protein>
<feature type="compositionally biased region" description="Polar residues" evidence="6">
    <location>
        <begin position="662"/>
        <end position="678"/>
    </location>
</feature>
<feature type="domain" description="Rho-GAP" evidence="9">
    <location>
        <begin position="1163"/>
        <end position="1358"/>
    </location>
</feature>
<dbReference type="InterPro" id="IPR000198">
    <property type="entry name" value="RhoGAP_dom"/>
</dbReference>
<dbReference type="Gene3D" id="3.30.60.20">
    <property type="match status" value="1"/>
</dbReference>
<dbReference type="Pfam" id="PF00412">
    <property type="entry name" value="LIM"/>
    <property type="match status" value="2"/>
</dbReference>
<dbReference type="Pfam" id="PF00130">
    <property type="entry name" value="C1_1"/>
    <property type="match status" value="1"/>
</dbReference>
<dbReference type="SMART" id="SM00132">
    <property type="entry name" value="LIM"/>
    <property type="match status" value="2"/>
</dbReference>
<accession>A0A9P7VTW8</accession>
<keyword evidence="3 4" id="KW-0862">Zinc</keyword>
<keyword evidence="4" id="KW-0440">LIM domain</keyword>
<evidence type="ECO:0000256" key="5">
    <source>
        <dbReference type="SAM" id="Coils"/>
    </source>
</evidence>
<sequence>MNISQSTASIHQNAHIDLQCDHSEHIDFDKICPGCKLSVVTDDGGLVVAFGQSFFHVDCFKCAKCGDKVTADTNLLLLSDGSPVCANCSYNCNVCRLPILDEAIMTGDDSYHAHCFKCKVCKNRIDELVFAKTSQGIYCMDCHSERMIKIRRHAQKKAERERAAAAGGTGSSSSREARYRRDNGRISPVVSHSHDVPGSSKSHHNQHFDQPSLSNSRHPVSASTQTSAKRRSGPYVSDAFQPSSQRSKSSEKTSPSYLTPAFPLPPQQSISVTIAPPESDTLHHSDLSHRRPLVHQLSTLSEQSFEQETTAFRSLNSSSKASSDGLSVQTSRRDKRRSIDPGLTLSNVTSPASPATSPPPTLSPLSATFTRQSSNRSPTPPAHNGRESPRIPSPLREHFNEGESISRPSSNGSFQSTTSHIRPESSASHYNNFEDDVSPQIRTFSAGNSSPDSRPGETSTPRARKNSSPNPDQSLEIPIRHQRPFEERPRERLSSPSSLTFSRTRSGSTSRAPSRADVPHNVESSTDTEAEGDEPIAHRRSESSTSVPPALPPKSEKDVSTTQIPSEAVSPTSDVDPDPSNQMDSGSDDMSESSPVEQTSHATFIAPALPPIRFSLNTADFSDLLSSVGGINALKSLDQLTSISEKNKENDSDVPSTPPPSATSIRTNGVTSTPSSDVTIIGSPASGYRKDRSVSTDDLRSFAAISSTSIHEQGFSESHPKSLQTLNASVPEFNESQSSGRITLTTLGANLSSVTRPDDSDFVLLRLQEAMADAKERGAQQLKLDRAFVEAIIKTMDLRKAAFFDLKGKFDGVKRASKQYIEGLTVAQTEYDRELKARRDAEAEVTRLRVLLSGQAARLTALSGDSRRQELRQRMTKELHDQLSGLEQDLSKLKVDRDMALAEVEEISATKGSNAAADQRTTHLNRSLMMRLDSLKIQYQRDLVPLTHEREALSREVMELKAVRDVFLEETTVLNARNEELAQLSAQYARRMDTVPEISSKDEEHVVAPSMDNGRSQLHQPQTSVQLPSQNLYASTTSLITDETLADMKTVIKISKPETELPTPSKGKFIKWPGSRTKDTTNPTSVGDSRGKGHLEHNFQQLSVLRFTRCDHCGDKMWGSQLRCTGCNISVHVRCINHVQVLCSQQSSNRDDSQILRHSMFGRDLVEQVYADAKGSSRQVPIIVDKCIEAVEAIALDYEGIYRKTGGSRQSKSITQLFERGDYDAFDLRDSDRFNDICSVTSVLKAYFRSLPVPLLTYDLHDQFMAAVEIRDASIKNKMLLDLVNKLPKEHYHTLCALMIHLNKVCQRSERNLMNARNLGVVFGPTLMRSRNPGAEFSDMAGKALAIEWLVGNAPEIFPENASR</sequence>
<dbReference type="PANTHER" id="PTHR46075">
    <property type="entry name" value="CHIMERIN FAMILY MEMBER"/>
    <property type="match status" value="1"/>
</dbReference>
<dbReference type="InterPro" id="IPR008936">
    <property type="entry name" value="Rho_GTPase_activation_prot"/>
</dbReference>
<dbReference type="Pfam" id="PF00620">
    <property type="entry name" value="RhoGAP"/>
    <property type="match status" value="1"/>
</dbReference>
<evidence type="ECO:0000259" key="7">
    <source>
        <dbReference type="PROSITE" id="PS50023"/>
    </source>
</evidence>
<evidence type="ECO:0000256" key="3">
    <source>
        <dbReference type="ARBA" id="ARBA00022833"/>
    </source>
</evidence>
<evidence type="ECO:0000256" key="6">
    <source>
        <dbReference type="SAM" id="MobiDB-lite"/>
    </source>
</evidence>
<dbReference type="SUPFAM" id="SSF48350">
    <property type="entry name" value="GTPase activation domain, GAP"/>
    <property type="match status" value="1"/>
</dbReference>
<feature type="compositionally biased region" description="Polar residues" evidence="6">
    <location>
        <begin position="406"/>
        <end position="431"/>
    </location>
</feature>
<feature type="compositionally biased region" description="Polar residues" evidence="6">
    <location>
        <begin position="560"/>
        <end position="573"/>
    </location>
</feature>
<keyword evidence="5" id="KW-0175">Coiled coil</keyword>
<dbReference type="Gene3D" id="1.10.555.10">
    <property type="entry name" value="Rho GTPase activation protein"/>
    <property type="match status" value="1"/>
</dbReference>
<organism evidence="10 11">
    <name type="scientific">Guyanagaster necrorhizus</name>
    <dbReference type="NCBI Taxonomy" id="856835"/>
    <lineage>
        <taxon>Eukaryota</taxon>
        <taxon>Fungi</taxon>
        <taxon>Dikarya</taxon>
        <taxon>Basidiomycota</taxon>
        <taxon>Agaricomycotina</taxon>
        <taxon>Agaricomycetes</taxon>
        <taxon>Agaricomycetidae</taxon>
        <taxon>Agaricales</taxon>
        <taxon>Marasmiineae</taxon>
        <taxon>Physalacriaceae</taxon>
        <taxon>Guyanagaster</taxon>
    </lineage>
</organism>